<dbReference type="RefSeq" id="WP_044150884.1">
    <property type="nucleotide sequence ID" value="NZ_QVFV01000001.1"/>
</dbReference>
<dbReference type="InterPro" id="IPR025646">
    <property type="entry name" value="DUF4350"/>
</dbReference>
<proteinExistence type="predicted"/>
<gene>
    <name evidence="2" type="ORF">DYY88_02425</name>
</gene>
<dbReference type="AlphaFoldDB" id="A0A4Q7EE97"/>
<accession>A0A4Q7EE97</accession>
<reference evidence="2 3" key="1">
    <citation type="submission" date="2018-11" db="EMBL/GenBank/DDBJ databases">
        <title>Whole genome sequencing of an environmental sample.</title>
        <authorList>
            <person name="Sarangi A.N."/>
            <person name="Singh D."/>
            <person name="Tripathy S."/>
        </authorList>
    </citation>
    <scope>NUCLEOTIDE SEQUENCE [LARGE SCALE GENOMIC DNA]</scope>
    <source>
        <strain evidence="2 3">Lakshadweep</strain>
    </source>
</reference>
<dbReference type="Pfam" id="PF14258">
    <property type="entry name" value="DUF4350"/>
    <property type="match status" value="1"/>
</dbReference>
<dbReference type="OrthoDB" id="478871at2"/>
<dbReference type="Proteomes" id="UP000292459">
    <property type="component" value="Unassembled WGS sequence"/>
</dbReference>
<feature type="domain" description="DUF4350" evidence="1">
    <location>
        <begin position="41"/>
        <end position="203"/>
    </location>
</feature>
<keyword evidence="3" id="KW-1185">Reference proteome</keyword>
<sequence>MSAVPLLKNRYVRLAIVALVLLFFGLVLLAPATGQKTSGSTYNRAPEGYLGWYAYMETQGTPVQRWRRPVAELLEQPSGDGPQTLIRIYPGMVDAYQAWDRNWLDPWLAAGNTFIALGVDAAIVEAPFTSRLASEFGEVVIKTRRRTNLAMNSDRNLLGDAYGAVVWERTDNENGRFVVALTPHLAANAYQAEPGNYAFLADLAAQAGGPIWVDEYLHGFKEADVIVAETVNTWGAYLARTPVKIALIQMAIVLAIFLLAQNRRLGNLSTVKRPPVDNSQAYIEALAAVLHKAESTAFLVAMLTKAERSRLQAALGFHTANIDDRTLQDAWTQQTGQSPDLLTSLTAPPSPTKGADTALKRWLETLHRIRQTPIR</sequence>
<protein>
    <submittedName>
        <fullName evidence="2">DUF4350 domain-containing protein</fullName>
    </submittedName>
</protein>
<evidence type="ECO:0000259" key="1">
    <source>
        <dbReference type="Pfam" id="PF14258"/>
    </source>
</evidence>
<dbReference type="EMBL" id="QVFV01000001">
    <property type="protein sequence ID" value="RZM82134.1"/>
    <property type="molecule type" value="Genomic_DNA"/>
</dbReference>
<comment type="caution">
    <text evidence="2">The sequence shown here is derived from an EMBL/GenBank/DDBJ whole genome shotgun (WGS) entry which is preliminary data.</text>
</comment>
<evidence type="ECO:0000313" key="3">
    <source>
        <dbReference type="Proteomes" id="UP000292459"/>
    </source>
</evidence>
<organism evidence="2 3">
    <name type="scientific">Leptolyngbya iicbica LK</name>
    <dbReference type="NCBI Taxonomy" id="2294035"/>
    <lineage>
        <taxon>Bacteria</taxon>
        <taxon>Bacillati</taxon>
        <taxon>Cyanobacteriota</taxon>
        <taxon>Cyanophyceae</taxon>
        <taxon>Leptolyngbyales</taxon>
        <taxon>Leptolyngbyaceae</taxon>
        <taxon>Leptolyngbya group</taxon>
        <taxon>Leptolyngbya</taxon>
        <taxon>Leptolyngbya iicbica</taxon>
    </lineage>
</organism>
<name>A0A4Q7EE97_9CYAN</name>
<evidence type="ECO:0000313" key="2">
    <source>
        <dbReference type="EMBL" id="RZM82134.1"/>
    </source>
</evidence>